<sequence length="107" mass="11882">MSSSNRYSRRRYSSRSRSRSASRSRAPVIPQAAASAASPGSRQNRRASVCFRCRRRRRPEEPLSPLAGVSKSTTLSSPTNRERLGVRPGGQVLTRIGCTTKPRQRPL</sequence>
<feature type="compositionally biased region" description="Low complexity" evidence="1">
    <location>
        <begin position="23"/>
        <end position="38"/>
    </location>
</feature>
<organism evidence="2 3">
    <name type="scientific">Macrostomum lignano</name>
    <dbReference type="NCBI Taxonomy" id="282301"/>
    <lineage>
        <taxon>Eukaryota</taxon>
        <taxon>Metazoa</taxon>
        <taxon>Spiralia</taxon>
        <taxon>Lophotrochozoa</taxon>
        <taxon>Platyhelminthes</taxon>
        <taxon>Rhabditophora</taxon>
        <taxon>Macrostomorpha</taxon>
        <taxon>Macrostomida</taxon>
        <taxon>Macrostomidae</taxon>
        <taxon>Macrostomum</taxon>
    </lineage>
</organism>
<evidence type="ECO:0000256" key="1">
    <source>
        <dbReference type="SAM" id="MobiDB-lite"/>
    </source>
</evidence>
<feature type="compositionally biased region" description="Basic residues" evidence="1">
    <location>
        <begin position="7"/>
        <end position="22"/>
    </location>
</feature>
<evidence type="ECO:0000313" key="3">
    <source>
        <dbReference type="WBParaSite" id="maker-unitig_33191-snap-gene-0.1-mRNA-1"/>
    </source>
</evidence>
<dbReference type="WBParaSite" id="maker-unitig_33191-snap-gene-0.1-mRNA-1">
    <property type="protein sequence ID" value="maker-unitig_33191-snap-gene-0.1-mRNA-1"/>
    <property type="gene ID" value="maker-unitig_33191-snap-gene-0.1"/>
</dbReference>
<accession>A0A1I8FGM0</accession>
<feature type="region of interest" description="Disordered" evidence="1">
    <location>
        <begin position="1"/>
        <end position="107"/>
    </location>
</feature>
<dbReference type="Proteomes" id="UP000095280">
    <property type="component" value="Unplaced"/>
</dbReference>
<reference evidence="3" key="1">
    <citation type="submission" date="2016-11" db="UniProtKB">
        <authorList>
            <consortium name="WormBaseParasite"/>
        </authorList>
    </citation>
    <scope>IDENTIFICATION</scope>
</reference>
<protein>
    <submittedName>
        <fullName evidence="3">Uncharacterized protein</fullName>
    </submittedName>
</protein>
<dbReference type="AlphaFoldDB" id="A0A1I8FGM0"/>
<evidence type="ECO:0000313" key="2">
    <source>
        <dbReference type="Proteomes" id="UP000095280"/>
    </source>
</evidence>
<feature type="compositionally biased region" description="Polar residues" evidence="1">
    <location>
        <begin position="70"/>
        <end position="79"/>
    </location>
</feature>
<keyword evidence="2" id="KW-1185">Reference proteome</keyword>
<name>A0A1I8FGM0_9PLAT</name>
<proteinExistence type="predicted"/>